<dbReference type="PATRIC" id="fig|525903.6.peg.1595"/>
<dbReference type="AlphaFoldDB" id="D1B729"/>
<proteinExistence type="predicted"/>
<dbReference type="HOGENOM" id="CLU_035303_0_0_0"/>
<evidence type="ECO:0000256" key="6">
    <source>
        <dbReference type="SAM" id="Phobius"/>
    </source>
</evidence>
<dbReference type="PANTHER" id="PTHR42865">
    <property type="entry name" value="PROTON/GLUTAMATE-ASPARTATE SYMPORTER"/>
    <property type="match status" value="1"/>
</dbReference>
<dbReference type="EnsemblBacteria" id="ACZ19820">
    <property type="protein sequence ID" value="ACZ19820"/>
    <property type="gene ID" value="Taci_1599"/>
</dbReference>
<gene>
    <name evidence="7" type="ordered locus">Taci_1599</name>
</gene>
<feature type="transmembrane region" description="Helical" evidence="6">
    <location>
        <begin position="37"/>
        <end position="57"/>
    </location>
</feature>
<dbReference type="RefSeq" id="WP_012870329.1">
    <property type="nucleotide sequence ID" value="NC_013522.1"/>
</dbReference>
<feature type="transmembrane region" description="Helical" evidence="6">
    <location>
        <begin position="304"/>
        <end position="323"/>
    </location>
</feature>
<dbReference type="GO" id="GO:0032329">
    <property type="term" value="P:serine transport"/>
    <property type="evidence" value="ECO:0007669"/>
    <property type="project" value="TreeGrafter"/>
</dbReference>
<comment type="subcellular location">
    <subcellularLocation>
        <location evidence="1">Membrane</location>
        <topology evidence="1">Multi-pass membrane protein</topology>
    </subcellularLocation>
</comment>
<feature type="transmembrane region" description="Helical" evidence="6">
    <location>
        <begin position="69"/>
        <end position="91"/>
    </location>
</feature>
<dbReference type="PRINTS" id="PR00173">
    <property type="entry name" value="EDTRNSPORT"/>
</dbReference>
<reference evidence="7 8" key="1">
    <citation type="journal article" date="2009" name="Stand. Genomic Sci.">
        <title>Complete genome sequence of Thermanaerovibrio acidaminovorans type strain (Su883).</title>
        <authorList>
            <person name="Chovatia M."/>
            <person name="Sikorski J."/>
            <person name="Schroder M."/>
            <person name="Lapidus A."/>
            <person name="Nolan M."/>
            <person name="Tice H."/>
            <person name="Glavina Del Rio T."/>
            <person name="Copeland A."/>
            <person name="Cheng J.F."/>
            <person name="Lucas S."/>
            <person name="Chen F."/>
            <person name="Bruce D."/>
            <person name="Goodwin L."/>
            <person name="Pitluck S."/>
            <person name="Ivanova N."/>
            <person name="Mavromatis K."/>
            <person name="Ovchinnikova G."/>
            <person name="Pati A."/>
            <person name="Chen A."/>
            <person name="Palaniappan K."/>
            <person name="Land M."/>
            <person name="Hauser L."/>
            <person name="Chang Y.J."/>
            <person name="Jeffries C.D."/>
            <person name="Chain P."/>
            <person name="Saunders E."/>
            <person name="Detter J.C."/>
            <person name="Brettin T."/>
            <person name="Rohde M."/>
            <person name="Goker M."/>
            <person name="Spring S."/>
            <person name="Bristow J."/>
            <person name="Markowitz V."/>
            <person name="Hugenholtz P."/>
            <person name="Kyrpides N.C."/>
            <person name="Klenk H.P."/>
            <person name="Eisen J.A."/>
        </authorList>
    </citation>
    <scope>NUCLEOTIDE SEQUENCE [LARGE SCALE GENOMIC DNA]</scope>
    <source>
        <strain evidence="8">ATCC 49978 / DSM 6589 / Su883</strain>
    </source>
</reference>
<dbReference type="FunFam" id="1.10.3860.10:FF:000007">
    <property type="entry name" value="Dicarboxylate/amino acid:cation symporter"/>
    <property type="match status" value="1"/>
</dbReference>
<keyword evidence="3 6" id="KW-0812">Transmembrane</keyword>
<dbReference type="SUPFAM" id="SSF118215">
    <property type="entry name" value="Proton glutamate symport protein"/>
    <property type="match status" value="1"/>
</dbReference>
<feature type="transmembrane region" description="Helical" evidence="6">
    <location>
        <begin position="232"/>
        <end position="253"/>
    </location>
</feature>
<evidence type="ECO:0000256" key="4">
    <source>
        <dbReference type="ARBA" id="ARBA00022989"/>
    </source>
</evidence>
<dbReference type="Gene3D" id="1.10.3860.10">
    <property type="entry name" value="Sodium:dicarboxylate symporter"/>
    <property type="match status" value="1"/>
</dbReference>
<dbReference type="KEGG" id="tai:Taci_1599"/>
<dbReference type="Pfam" id="PF00375">
    <property type="entry name" value="SDF"/>
    <property type="match status" value="1"/>
</dbReference>
<sequence length="393" mass="41298">MKKLGLLSRLVLAIVLGIVIGSVAPEWVVRGLVTLSSIFGNFLSFMIPLIIIGFVAPGIGDLGQGAGKLLALTVLIAYGSTLFAGSLAFFVDSALFPHLVETAASHVGGNPEEALLKPFFAIDMPKIMDVMSALVFAFVMGVGMAQVKSRSLSNGMKEFQSIIEKVLGGFIIPLLPLLICGTFANLTYVGEVQMLLKTFAKVYFVIIGLHLTVIAIQYTVACVVAGRNPIKAIITMIPAYVTAIGTQSSAATIPVTLRQTKENGVSEDVADFVIPLCATIHLSGSTITITSCAVAVMMMHGMSFSFATMFPFIMMLGLMMVAAPGVPGGAIMAALGVLQSMLGFGPDMQALMIALYIAQDSFGTACNVTGDGAIAILVDRLKDMFIPKAKEAA</sequence>
<dbReference type="OrthoDB" id="9768885at2"/>
<dbReference type="STRING" id="525903.Taci_1599"/>
<keyword evidence="4 6" id="KW-1133">Transmembrane helix</keyword>
<keyword evidence="8" id="KW-1185">Reference proteome</keyword>
<evidence type="ECO:0000256" key="2">
    <source>
        <dbReference type="ARBA" id="ARBA00022448"/>
    </source>
</evidence>
<name>D1B729_THEAS</name>
<keyword evidence="2" id="KW-0813">Transport</keyword>
<evidence type="ECO:0000256" key="1">
    <source>
        <dbReference type="ARBA" id="ARBA00004141"/>
    </source>
</evidence>
<dbReference type="eggNOG" id="COG1301">
    <property type="taxonomic scope" value="Bacteria"/>
</dbReference>
<dbReference type="InterPro" id="IPR036458">
    <property type="entry name" value="Na:dicarbo_symporter_sf"/>
</dbReference>
<feature type="transmembrane region" description="Helical" evidence="6">
    <location>
        <begin position="127"/>
        <end position="145"/>
    </location>
</feature>
<organism evidence="7 8">
    <name type="scientific">Thermanaerovibrio acidaminovorans (strain ATCC 49978 / DSM 6589 / Su883)</name>
    <name type="common">Selenomonas acidaminovorans</name>
    <dbReference type="NCBI Taxonomy" id="525903"/>
    <lineage>
        <taxon>Bacteria</taxon>
        <taxon>Thermotogati</taxon>
        <taxon>Synergistota</taxon>
        <taxon>Synergistia</taxon>
        <taxon>Synergistales</taxon>
        <taxon>Synergistaceae</taxon>
        <taxon>Thermanaerovibrio</taxon>
    </lineage>
</organism>
<keyword evidence="5 6" id="KW-0472">Membrane</keyword>
<dbReference type="EMBL" id="CP001818">
    <property type="protein sequence ID" value="ACZ19820.1"/>
    <property type="molecule type" value="Genomic_DNA"/>
</dbReference>
<dbReference type="InterPro" id="IPR001991">
    <property type="entry name" value="Na-dicarboxylate_symporter"/>
</dbReference>
<evidence type="ECO:0000256" key="3">
    <source>
        <dbReference type="ARBA" id="ARBA00022692"/>
    </source>
</evidence>
<dbReference type="GO" id="GO:0005886">
    <property type="term" value="C:plasma membrane"/>
    <property type="evidence" value="ECO:0007669"/>
    <property type="project" value="TreeGrafter"/>
</dbReference>
<dbReference type="PANTHER" id="PTHR42865:SF8">
    <property type="entry name" value="SERINE_THREONINE TRANSPORTER SSTT"/>
    <property type="match status" value="1"/>
</dbReference>
<evidence type="ECO:0000313" key="7">
    <source>
        <dbReference type="EMBL" id="ACZ19820.1"/>
    </source>
</evidence>
<evidence type="ECO:0000256" key="5">
    <source>
        <dbReference type="ARBA" id="ARBA00023136"/>
    </source>
</evidence>
<protein>
    <submittedName>
        <fullName evidence="7">Sodium:dicarboxylate symporter</fullName>
    </submittedName>
</protein>
<feature type="transmembrane region" description="Helical" evidence="6">
    <location>
        <begin position="202"/>
        <end position="225"/>
    </location>
</feature>
<feature type="transmembrane region" description="Helical" evidence="6">
    <location>
        <begin position="166"/>
        <end position="190"/>
    </location>
</feature>
<evidence type="ECO:0000313" key="8">
    <source>
        <dbReference type="Proteomes" id="UP000002030"/>
    </source>
</evidence>
<dbReference type="Proteomes" id="UP000002030">
    <property type="component" value="Chromosome"/>
</dbReference>
<feature type="transmembrane region" description="Helical" evidence="6">
    <location>
        <begin position="273"/>
        <end position="297"/>
    </location>
</feature>
<dbReference type="GO" id="GO:0005295">
    <property type="term" value="F:neutral L-amino acid:sodium symporter activity"/>
    <property type="evidence" value="ECO:0007669"/>
    <property type="project" value="TreeGrafter"/>
</dbReference>
<accession>D1B729</accession>